<accession>I4ELH7</accession>
<dbReference type="EMBL" id="CAGS01000460">
    <property type="protein sequence ID" value="CCF85539.1"/>
    <property type="molecule type" value="Genomic_DNA"/>
</dbReference>
<reference evidence="1 2" key="1">
    <citation type="journal article" date="2012" name="ISME J.">
        <title>Nitrification expanded: discovery, physiology and genomics of a nitrite-oxidizing bacterium from the phylum Chloroflexi.</title>
        <authorList>
            <person name="Sorokin D.Y."/>
            <person name="Lucker S."/>
            <person name="Vejmelkova D."/>
            <person name="Kostrikina N.A."/>
            <person name="Kleerebezem R."/>
            <person name="Rijpstra W.I."/>
            <person name="Damste J.S."/>
            <person name="Le Paslier D."/>
            <person name="Muyzer G."/>
            <person name="Wagner M."/>
            <person name="van Loosdrecht M.C."/>
            <person name="Daims H."/>
        </authorList>
    </citation>
    <scope>NUCLEOTIDE SEQUENCE [LARGE SCALE GENOMIC DNA]</scope>
    <source>
        <strain evidence="2">none</strain>
    </source>
</reference>
<dbReference type="Proteomes" id="UP000004221">
    <property type="component" value="Unassembled WGS sequence"/>
</dbReference>
<organism evidence="1 2">
    <name type="scientific">Nitrolancea hollandica Lb</name>
    <dbReference type="NCBI Taxonomy" id="1129897"/>
    <lineage>
        <taxon>Bacteria</taxon>
        <taxon>Pseudomonadati</taxon>
        <taxon>Thermomicrobiota</taxon>
        <taxon>Thermomicrobia</taxon>
        <taxon>Sphaerobacterales</taxon>
        <taxon>Sphaerobacterineae</taxon>
        <taxon>Sphaerobacteraceae</taxon>
        <taxon>Nitrolancea</taxon>
    </lineage>
</organism>
<keyword evidence="2" id="KW-1185">Reference proteome</keyword>
<proteinExistence type="predicted"/>
<sequence>MHAVRRGASKAAFDQQYGVPITHETGVVAFEGEAARTNVSRWEVFTYPVDTFTRS</sequence>
<name>I4ELH7_9BACT</name>
<gene>
    <name evidence="1" type="ORF">NITHO_5120010</name>
</gene>
<comment type="caution">
    <text evidence="1">The sequence shown here is derived from an EMBL/GenBank/DDBJ whole genome shotgun (WGS) entry which is preliminary data.</text>
</comment>
<protein>
    <submittedName>
        <fullName evidence="1">Uncharacterized protein</fullName>
    </submittedName>
</protein>
<dbReference type="AlphaFoldDB" id="I4ELH7"/>
<evidence type="ECO:0000313" key="2">
    <source>
        <dbReference type="Proteomes" id="UP000004221"/>
    </source>
</evidence>
<evidence type="ECO:0000313" key="1">
    <source>
        <dbReference type="EMBL" id="CCF85539.1"/>
    </source>
</evidence>